<reference evidence="1" key="1">
    <citation type="submission" date="2023-06" db="EMBL/GenBank/DDBJ databases">
        <title>Male Hemibagrus guttatus genome.</title>
        <authorList>
            <person name="Bian C."/>
        </authorList>
    </citation>
    <scope>NUCLEOTIDE SEQUENCE</scope>
    <source>
        <strain evidence="1">Male_cb2023</strain>
        <tissue evidence="1">Muscle</tissue>
    </source>
</reference>
<feature type="non-terminal residue" evidence="1">
    <location>
        <position position="232"/>
    </location>
</feature>
<dbReference type="AlphaFoldDB" id="A0AAE0PZL4"/>
<comment type="caution">
    <text evidence="1">The sequence shown here is derived from an EMBL/GenBank/DDBJ whole genome shotgun (WGS) entry which is preliminary data.</text>
</comment>
<proteinExistence type="predicted"/>
<evidence type="ECO:0000313" key="2">
    <source>
        <dbReference type="Proteomes" id="UP001274896"/>
    </source>
</evidence>
<evidence type="ECO:0008006" key="3">
    <source>
        <dbReference type="Google" id="ProtNLM"/>
    </source>
</evidence>
<accession>A0AAE0PZL4</accession>
<gene>
    <name evidence="1" type="ORF">QTP70_031055</name>
</gene>
<name>A0AAE0PZL4_9TELE</name>
<keyword evidence="2" id="KW-1185">Reference proteome</keyword>
<dbReference type="Proteomes" id="UP001274896">
    <property type="component" value="Unassembled WGS sequence"/>
</dbReference>
<organism evidence="1 2">
    <name type="scientific">Hemibagrus guttatus</name>
    <dbReference type="NCBI Taxonomy" id="175788"/>
    <lineage>
        <taxon>Eukaryota</taxon>
        <taxon>Metazoa</taxon>
        <taxon>Chordata</taxon>
        <taxon>Craniata</taxon>
        <taxon>Vertebrata</taxon>
        <taxon>Euteleostomi</taxon>
        <taxon>Actinopterygii</taxon>
        <taxon>Neopterygii</taxon>
        <taxon>Teleostei</taxon>
        <taxon>Ostariophysi</taxon>
        <taxon>Siluriformes</taxon>
        <taxon>Bagridae</taxon>
        <taxon>Hemibagrus</taxon>
    </lineage>
</organism>
<dbReference type="EMBL" id="JAUCMX010000026">
    <property type="protein sequence ID" value="KAK3510233.1"/>
    <property type="molecule type" value="Genomic_DNA"/>
</dbReference>
<protein>
    <recommendedName>
        <fullName evidence="3">Reverse transcriptase</fullName>
    </recommendedName>
</protein>
<sequence>MDSPSTFFFNLEKKGIQQKTMCHLRRPDRSITSDPAEMRSDFYKQLYSAESCDAESAEDLLKELPQLHETQKEEIDRTINLQELTDAMSQLSTGRSPGIDGLPVDFYQHFWNVMGQDLHEVLSECIEMRTEEEDAVTDSILSFKAPQTSLKDMTKKGIYHITVKVIHKESLKRQKASRWPGMLNPDFLMRDRWRTLYKPPVEKRTADLQWRIIHGAVATDGHVVHLDPAVRG</sequence>
<evidence type="ECO:0000313" key="1">
    <source>
        <dbReference type="EMBL" id="KAK3510233.1"/>
    </source>
</evidence>